<evidence type="ECO:0000259" key="3">
    <source>
        <dbReference type="PROSITE" id="PS50158"/>
    </source>
</evidence>
<dbReference type="InterPro" id="IPR001878">
    <property type="entry name" value="Znf_CCHC"/>
</dbReference>
<accession>A0AA38VXZ8</accession>
<dbReference type="InterPro" id="IPR054722">
    <property type="entry name" value="PolX-like_BBD"/>
</dbReference>
<organism evidence="4 5">
    <name type="scientific">Centaurea solstitialis</name>
    <name type="common">yellow star-thistle</name>
    <dbReference type="NCBI Taxonomy" id="347529"/>
    <lineage>
        <taxon>Eukaryota</taxon>
        <taxon>Viridiplantae</taxon>
        <taxon>Streptophyta</taxon>
        <taxon>Embryophyta</taxon>
        <taxon>Tracheophyta</taxon>
        <taxon>Spermatophyta</taxon>
        <taxon>Magnoliopsida</taxon>
        <taxon>eudicotyledons</taxon>
        <taxon>Gunneridae</taxon>
        <taxon>Pentapetalae</taxon>
        <taxon>asterids</taxon>
        <taxon>campanulids</taxon>
        <taxon>Asterales</taxon>
        <taxon>Asteraceae</taxon>
        <taxon>Carduoideae</taxon>
        <taxon>Cardueae</taxon>
        <taxon>Centaureinae</taxon>
        <taxon>Centaurea</taxon>
    </lineage>
</organism>
<keyword evidence="1" id="KW-0479">Metal-binding</keyword>
<dbReference type="SMART" id="SM00343">
    <property type="entry name" value="ZnF_C2HC"/>
    <property type="match status" value="1"/>
</dbReference>
<dbReference type="GO" id="GO:0003676">
    <property type="term" value="F:nucleic acid binding"/>
    <property type="evidence" value="ECO:0007669"/>
    <property type="project" value="InterPro"/>
</dbReference>
<dbReference type="SUPFAM" id="SSF57756">
    <property type="entry name" value="Retrovirus zinc finger-like domains"/>
    <property type="match status" value="1"/>
</dbReference>
<keyword evidence="1" id="KW-0862">Zinc</keyword>
<dbReference type="AlphaFoldDB" id="A0AA38VXZ8"/>
<evidence type="ECO:0000313" key="5">
    <source>
        <dbReference type="Proteomes" id="UP001172457"/>
    </source>
</evidence>
<evidence type="ECO:0000313" key="4">
    <source>
        <dbReference type="EMBL" id="KAJ9539117.1"/>
    </source>
</evidence>
<dbReference type="Pfam" id="PF00098">
    <property type="entry name" value="zf-CCHC"/>
    <property type="match status" value="1"/>
</dbReference>
<name>A0AA38VXZ8_9ASTR</name>
<reference evidence="4" key="1">
    <citation type="submission" date="2023-03" db="EMBL/GenBank/DDBJ databases">
        <title>Chromosome-scale reference genome and RAD-based genetic map of yellow starthistle (Centaurea solstitialis) reveal putative structural variation and QTLs associated with invader traits.</title>
        <authorList>
            <person name="Reatini B."/>
            <person name="Cang F.A."/>
            <person name="Jiang Q."/>
            <person name="Mckibben M.T.W."/>
            <person name="Barker M.S."/>
            <person name="Rieseberg L.H."/>
            <person name="Dlugosch K.M."/>
        </authorList>
    </citation>
    <scope>NUCLEOTIDE SEQUENCE</scope>
    <source>
        <strain evidence="4">CAN-66</strain>
        <tissue evidence="4">Leaf</tissue>
    </source>
</reference>
<evidence type="ECO:0000256" key="1">
    <source>
        <dbReference type="PROSITE-ProRule" id="PRU00047"/>
    </source>
</evidence>
<feature type="compositionally biased region" description="Basic and acidic residues" evidence="2">
    <location>
        <begin position="73"/>
        <end position="112"/>
    </location>
</feature>
<keyword evidence="5" id="KW-1185">Reference proteome</keyword>
<comment type="caution">
    <text evidence="4">The sequence shown here is derived from an EMBL/GenBank/DDBJ whole genome shotgun (WGS) entry which is preliminary data.</text>
</comment>
<feature type="domain" description="CCHC-type" evidence="3">
    <location>
        <begin position="115"/>
        <end position="128"/>
    </location>
</feature>
<dbReference type="InterPro" id="IPR036875">
    <property type="entry name" value="Znf_CCHC_sf"/>
</dbReference>
<sequence>MSMKATLDLEMWTLADLFGSLKSQEPQLLQLKKSYGGPLALVAEGGSAKDREPKKEEKGEEEKEKGRKKKGYRGSESRTYRESGRREGSERREREEQKIPHRVDEQKKEEQKEGCFKCGKPGHFAAECWSKGPKILCGMAKIDPNVSNSNVPEKKQHMSTWVVDSGCSRHMTSTLGLLSSYLNQEGGSVVFGGNQRGKIKGYGMIVKGEVKMNQVSYVNGLKYNLISVSQLCDNGVDVLFKVKFCIMYTVDT</sequence>
<keyword evidence="1" id="KW-0863">Zinc-finger</keyword>
<dbReference type="Proteomes" id="UP001172457">
    <property type="component" value="Chromosome 8"/>
</dbReference>
<proteinExistence type="predicted"/>
<dbReference type="EMBL" id="JARYMX010000008">
    <property type="protein sequence ID" value="KAJ9539117.1"/>
    <property type="molecule type" value="Genomic_DNA"/>
</dbReference>
<dbReference type="GO" id="GO:0008270">
    <property type="term" value="F:zinc ion binding"/>
    <property type="evidence" value="ECO:0007669"/>
    <property type="project" value="UniProtKB-KW"/>
</dbReference>
<dbReference type="Pfam" id="PF22936">
    <property type="entry name" value="Pol_BBD"/>
    <property type="match status" value="1"/>
</dbReference>
<feature type="region of interest" description="Disordered" evidence="2">
    <location>
        <begin position="42"/>
        <end position="112"/>
    </location>
</feature>
<feature type="compositionally biased region" description="Basic and acidic residues" evidence="2">
    <location>
        <begin position="47"/>
        <end position="65"/>
    </location>
</feature>
<dbReference type="PROSITE" id="PS50158">
    <property type="entry name" value="ZF_CCHC"/>
    <property type="match status" value="1"/>
</dbReference>
<dbReference type="PANTHER" id="PTHR47592:SF27">
    <property type="entry name" value="OS08G0421700 PROTEIN"/>
    <property type="match status" value="1"/>
</dbReference>
<dbReference type="PANTHER" id="PTHR47592">
    <property type="entry name" value="PBF68 PROTEIN"/>
    <property type="match status" value="1"/>
</dbReference>
<dbReference type="Gene3D" id="4.10.60.10">
    <property type="entry name" value="Zinc finger, CCHC-type"/>
    <property type="match status" value="1"/>
</dbReference>
<gene>
    <name evidence="4" type="ORF">OSB04_031850</name>
</gene>
<protein>
    <recommendedName>
        <fullName evidence="3">CCHC-type domain-containing protein</fullName>
    </recommendedName>
</protein>
<evidence type="ECO:0000256" key="2">
    <source>
        <dbReference type="SAM" id="MobiDB-lite"/>
    </source>
</evidence>